<feature type="region of interest" description="Disordered" evidence="1">
    <location>
        <begin position="82"/>
        <end position="126"/>
    </location>
</feature>
<dbReference type="EMBL" id="JAFCIX010000116">
    <property type="protein sequence ID" value="KAH6598075.1"/>
    <property type="molecule type" value="Genomic_DNA"/>
</dbReference>
<proteinExistence type="predicted"/>
<reference evidence="2 3" key="1">
    <citation type="submission" date="2021-02" db="EMBL/GenBank/DDBJ databases">
        <title>Variation within the Batrachochytrium salamandrivorans European outbreak.</title>
        <authorList>
            <person name="Kelly M."/>
            <person name="Pasmans F."/>
            <person name="Shea T.P."/>
            <person name="Munoz J.F."/>
            <person name="Carranza S."/>
            <person name="Cuomo C.A."/>
            <person name="Martel A."/>
        </authorList>
    </citation>
    <scope>NUCLEOTIDE SEQUENCE [LARGE SCALE GENOMIC DNA]</scope>
    <source>
        <strain evidence="2 3">AMFP18/2</strain>
    </source>
</reference>
<evidence type="ECO:0000313" key="2">
    <source>
        <dbReference type="EMBL" id="KAH6598075.1"/>
    </source>
</evidence>
<protein>
    <submittedName>
        <fullName evidence="2">Uncharacterized protein</fullName>
    </submittedName>
</protein>
<keyword evidence="3" id="KW-1185">Reference proteome</keyword>
<comment type="caution">
    <text evidence="2">The sequence shown here is derived from an EMBL/GenBank/DDBJ whole genome shotgun (WGS) entry which is preliminary data.</text>
</comment>
<name>A0ABQ8FHA4_9FUNG</name>
<organism evidence="2 3">
    <name type="scientific">Batrachochytrium salamandrivorans</name>
    <dbReference type="NCBI Taxonomy" id="1357716"/>
    <lineage>
        <taxon>Eukaryota</taxon>
        <taxon>Fungi</taxon>
        <taxon>Fungi incertae sedis</taxon>
        <taxon>Chytridiomycota</taxon>
        <taxon>Chytridiomycota incertae sedis</taxon>
        <taxon>Chytridiomycetes</taxon>
        <taxon>Rhizophydiales</taxon>
        <taxon>Rhizophydiales incertae sedis</taxon>
        <taxon>Batrachochytrium</taxon>
    </lineage>
</organism>
<evidence type="ECO:0000256" key="1">
    <source>
        <dbReference type="SAM" id="MobiDB-lite"/>
    </source>
</evidence>
<accession>A0ABQ8FHA4</accession>
<feature type="compositionally biased region" description="Basic and acidic residues" evidence="1">
    <location>
        <begin position="117"/>
        <end position="126"/>
    </location>
</feature>
<gene>
    <name evidence="2" type="ORF">BASA50_003958</name>
</gene>
<feature type="compositionally biased region" description="Polar residues" evidence="1">
    <location>
        <begin position="105"/>
        <end position="115"/>
    </location>
</feature>
<dbReference type="Proteomes" id="UP001648503">
    <property type="component" value="Unassembled WGS sequence"/>
</dbReference>
<sequence length="126" mass="13228">MGPEVVCRRDLRQMDSSHSDCYRQTVYHSNLDVLAASAISDAADCLECPTALLQFCDIALDDGPLRPAPSTATTDMAIAAPDATTKRGSTAARSKKAARIKRGGSSTAPISNSVIGSEKEDASLLT</sequence>
<feature type="compositionally biased region" description="Basic residues" evidence="1">
    <location>
        <begin position="93"/>
        <end position="102"/>
    </location>
</feature>
<evidence type="ECO:0000313" key="3">
    <source>
        <dbReference type="Proteomes" id="UP001648503"/>
    </source>
</evidence>